<keyword evidence="5 7" id="KW-0975">Bacterial flagellum</keyword>
<dbReference type="RefSeq" id="WP_109105060.1">
    <property type="nucleotide sequence ID" value="NZ_JALDNR010000006.1"/>
</dbReference>
<keyword evidence="11" id="KW-0282">Flagellum</keyword>
<keyword evidence="11" id="KW-0966">Cell projection</keyword>
<comment type="similarity">
    <text evidence="1 7">Belongs to the FliD family.</text>
</comment>
<dbReference type="GO" id="GO:0005576">
    <property type="term" value="C:extracellular region"/>
    <property type="evidence" value="ECO:0007669"/>
    <property type="project" value="UniProtKB-SubCell"/>
</dbReference>
<evidence type="ECO:0000256" key="2">
    <source>
        <dbReference type="ARBA" id="ARBA00011255"/>
    </source>
</evidence>
<evidence type="ECO:0000256" key="7">
    <source>
        <dbReference type="RuleBase" id="RU362066"/>
    </source>
</evidence>
<reference evidence="11 12" key="1">
    <citation type="submission" date="2018-05" db="EMBL/GenBank/DDBJ databases">
        <title>Genomic diversity of pathogens causing Blackleg of Potato in Pakistan.</title>
        <authorList>
            <person name="Sarfraz S."/>
            <person name="Riaz K."/>
            <person name="Oulghazi S."/>
            <person name="Cigna J."/>
            <person name="Sahi S.T."/>
            <person name="Khan S.H."/>
            <person name="Hameed A."/>
            <person name="Faure D."/>
        </authorList>
    </citation>
    <scope>NUCLEOTIDE SEQUENCE [LARGE SCALE GENOMIC DNA]</scope>
    <source>
        <strain evidence="11 12">SS70</strain>
    </source>
</reference>
<dbReference type="Pfam" id="PF02465">
    <property type="entry name" value="FliD_N"/>
    <property type="match status" value="1"/>
</dbReference>
<dbReference type="GO" id="GO:0009421">
    <property type="term" value="C:bacterial-type flagellum filament cap"/>
    <property type="evidence" value="ECO:0007669"/>
    <property type="project" value="InterPro"/>
</dbReference>
<evidence type="ECO:0000259" key="9">
    <source>
        <dbReference type="Pfam" id="PF02465"/>
    </source>
</evidence>
<dbReference type="AlphaFoldDB" id="A0AAX1C822"/>
<keyword evidence="4" id="KW-0175">Coiled coil</keyword>
<dbReference type="PANTHER" id="PTHR30288:SF0">
    <property type="entry name" value="FLAGELLAR HOOK-ASSOCIATED PROTEIN 2"/>
    <property type="match status" value="1"/>
</dbReference>
<dbReference type="Pfam" id="PF07195">
    <property type="entry name" value="FliD_C"/>
    <property type="match status" value="1"/>
</dbReference>
<comment type="function">
    <text evidence="7">Required for morphogenesis and for the elongation of the flagellar filament by facilitating polymerization of the flagellin monomers at the tip of growing filament. Forms a capping structure, which prevents flagellin subunits (transported through the central channel of the flagellum) from leaking out without polymerization at the distal end.</text>
</comment>
<evidence type="ECO:0000256" key="6">
    <source>
        <dbReference type="ARBA" id="ARBA00025175"/>
    </source>
</evidence>
<name>A0AAX1C822_9GAMM</name>
<dbReference type="InterPro" id="IPR010809">
    <property type="entry name" value="FliD_C"/>
</dbReference>
<feature type="compositionally biased region" description="Low complexity" evidence="8">
    <location>
        <begin position="312"/>
        <end position="324"/>
    </location>
</feature>
<evidence type="ECO:0000256" key="5">
    <source>
        <dbReference type="ARBA" id="ARBA00023143"/>
    </source>
</evidence>
<proteinExistence type="inferred from homology"/>
<comment type="subunit">
    <text evidence="2 7">Homopentamer.</text>
</comment>
<evidence type="ECO:0000313" key="11">
    <source>
        <dbReference type="EMBL" id="PWD74266.1"/>
    </source>
</evidence>
<dbReference type="PANTHER" id="PTHR30288">
    <property type="entry name" value="FLAGELLAR CAP/ASSEMBLY PROTEIN FLID"/>
    <property type="match status" value="1"/>
</dbReference>
<comment type="caution">
    <text evidence="11">The sequence shown here is derived from an EMBL/GenBank/DDBJ whole genome shotgun (WGS) entry which is preliminary data.</text>
</comment>
<evidence type="ECO:0000256" key="1">
    <source>
        <dbReference type="ARBA" id="ARBA00009764"/>
    </source>
</evidence>
<evidence type="ECO:0000259" key="10">
    <source>
        <dbReference type="Pfam" id="PF07195"/>
    </source>
</evidence>
<feature type="domain" description="Flagellar hook-associated protein 2 C-terminal" evidence="10">
    <location>
        <begin position="232"/>
        <end position="469"/>
    </location>
</feature>
<dbReference type="InterPro" id="IPR003481">
    <property type="entry name" value="FliD_N"/>
</dbReference>
<evidence type="ECO:0000313" key="12">
    <source>
        <dbReference type="Proteomes" id="UP000245055"/>
    </source>
</evidence>
<sequence length="486" mass="50455">MATTVSSNSDIISSIGMNLATSVSGSSLDLSSLISKLQTVEEQRLTPYNNKQTSLSKQALAYDAVEAAMKNLQSTTTTLQNMKTITSTAVTSTNTAFSSTTDSTAVAGSYSVFVNNIAQAQSQISGNFSSASTALVSGGTSSTSSTITITQSSQSKPLTITLTDDKTSLNDIRDAINNAGGSVSATILNDGTNNKLILTAKDTGTKSAMTISVSGSLSSSLSSSSFSEQVAAKDASFTINGMSVTSQSNTVTTAISGVTLNLKAASTTGSNAENLTIASDITATEKAIQNWVTAYNNVLDVIKTQTNYTAPTSTEQTSGSQSSSNGALVSDSTIRAVKRQLQGLMSNLQSNGTLNTMADLGITQDPTNDGKLAVETTKLESTLKSSASSVTQFFVGNGTTTGFATQAGNYLTRTVDSTDGLIKSAQANIKTNQANVTKQLTSIQDSIDSTMARYKTQFTNLNTLLSKLSSTSSYLTQQFNKTNSSS</sequence>
<dbReference type="NCBIfam" id="NF005955">
    <property type="entry name" value="PRK08032.1"/>
    <property type="match status" value="1"/>
</dbReference>
<dbReference type="GO" id="GO:0071973">
    <property type="term" value="P:bacterial-type flagellum-dependent cell motility"/>
    <property type="evidence" value="ECO:0007669"/>
    <property type="project" value="TreeGrafter"/>
</dbReference>
<dbReference type="Proteomes" id="UP000245055">
    <property type="component" value="Unassembled WGS sequence"/>
</dbReference>
<accession>A0AAX1C822</accession>
<dbReference type="InterPro" id="IPR040026">
    <property type="entry name" value="FliD"/>
</dbReference>
<protein>
    <recommendedName>
        <fullName evidence="3 7">Flagellar hook-associated protein 2</fullName>
        <shortName evidence="7">HAP2</shortName>
    </recommendedName>
    <alternativeName>
        <fullName evidence="7">Flagellar cap protein</fullName>
    </alternativeName>
</protein>
<evidence type="ECO:0000256" key="4">
    <source>
        <dbReference type="ARBA" id="ARBA00023054"/>
    </source>
</evidence>
<feature type="region of interest" description="Disordered" evidence="8">
    <location>
        <begin position="310"/>
        <end position="329"/>
    </location>
</feature>
<feature type="domain" description="Flagellar hook-associated protein 2 N-terminal" evidence="9">
    <location>
        <begin position="26"/>
        <end position="121"/>
    </location>
</feature>
<gene>
    <name evidence="11" type="ORF">DF213_07735</name>
</gene>
<comment type="subcellular location">
    <subcellularLocation>
        <location evidence="7">Secreted</location>
    </subcellularLocation>
    <subcellularLocation>
        <location evidence="7">Bacterial flagellum</location>
    </subcellularLocation>
</comment>
<keyword evidence="11" id="KW-0969">Cilium</keyword>
<dbReference type="GO" id="GO:0007155">
    <property type="term" value="P:cell adhesion"/>
    <property type="evidence" value="ECO:0007669"/>
    <property type="project" value="InterPro"/>
</dbReference>
<dbReference type="GO" id="GO:0009424">
    <property type="term" value="C:bacterial-type flagellum hook"/>
    <property type="evidence" value="ECO:0007669"/>
    <property type="project" value="UniProtKB-UniRule"/>
</dbReference>
<comment type="function">
    <text evidence="6">Required for the morphogenesis and for the elongation of the flagellar filament by facilitating polymerization of the flagellin monomers at the tip of growing filament. Forms a capping structure, which prevents flagellin subunits (transported through the central channel of the flagellum) from leaking out without polymerization at the distal end.</text>
</comment>
<evidence type="ECO:0000256" key="8">
    <source>
        <dbReference type="SAM" id="MobiDB-lite"/>
    </source>
</evidence>
<organism evidence="11 12">
    <name type="scientific">Dickeya dianthicola</name>
    <dbReference type="NCBI Taxonomy" id="204039"/>
    <lineage>
        <taxon>Bacteria</taxon>
        <taxon>Pseudomonadati</taxon>
        <taxon>Pseudomonadota</taxon>
        <taxon>Gammaproteobacteria</taxon>
        <taxon>Enterobacterales</taxon>
        <taxon>Pectobacteriaceae</taxon>
        <taxon>Dickeya</taxon>
    </lineage>
</organism>
<keyword evidence="7" id="KW-0964">Secreted</keyword>
<dbReference type="EMBL" id="QESZ01000010">
    <property type="protein sequence ID" value="PWD74266.1"/>
    <property type="molecule type" value="Genomic_DNA"/>
</dbReference>
<evidence type="ECO:0000256" key="3">
    <source>
        <dbReference type="ARBA" id="ARBA00016246"/>
    </source>
</evidence>